<dbReference type="RefSeq" id="WP_127699625.1">
    <property type="nucleotide sequence ID" value="NZ_SACS01000014.1"/>
</dbReference>
<dbReference type="PRINTS" id="PR00344">
    <property type="entry name" value="BCTRLSENSOR"/>
</dbReference>
<dbReference type="InterPro" id="IPR004358">
    <property type="entry name" value="Sig_transdc_His_kin-like_C"/>
</dbReference>
<evidence type="ECO:0000256" key="8">
    <source>
        <dbReference type="SAM" id="Phobius"/>
    </source>
</evidence>
<dbReference type="PANTHER" id="PTHR43065">
    <property type="entry name" value="SENSOR HISTIDINE KINASE"/>
    <property type="match status" value="1"/>
</dbReference>
<protein>
    <recommendedName>
        <fullName evidence="3">histidine kinase</fullName>
        <ecNumber evidence="3">2.7.13.3</ecNumber>
    </recommendedName>
</protein>
<dbReference type="InterPro" id="IPR005467">
    <property type="entry name" value="His_kinase_dom"/>
</dbReference>
<evidence type="ECO:0000256" key="4">
    <source>
        <dbReference type="ARBA" id="ARBA00022553"/>
    </source>
</evidence>
<dbReference type="Pfam" id="PF00672">
    <property type="entry name" value="HAMP"/>
    <property type="match status" value="1"/>
</dbReference>
<evidence type="ECO:0000256" key="2">
    <source>
        <dbReference type="ARBA" id="ARBA00004370"/>
    </source>
</evidence>
<dbReference type="CDD" id="cd06225">
    <property type="entry name" value="HAMP"/>
    <property type="match status" value="1"/>
</dbReference>
<dbReference type="GO" id="GO:0000155">
    <property type="term" value="F:phosphorelay sensor kinase activity"/>
    <property type="evidence" value="ECO:0007669"/>
    <property type="project" value="InterPro"/>
</dbReference>
<comment type="subcellular location">
    <subcellularLocation>
        <location evidence="2">Membrane</location>
    </subcellularLocation>
</comment>
<evidence type="ECO:0000256" key="1">
    <source>
        <dbReference type="ARBA" id="ARBA00000085"/>
    </source>
</evidence>
<comment type="catalytic activity">
    <reaction evidence="1">
        <text>ATP + protein L-histidine = ADP + protein N-phospho-L-histidine.</text>
        <dbReference type="EC" id="2.7.13.3"/>
    </reaction>
</comment>
<keyword evidence="8" id="KW-0472">Membrane</keyword>
<dbReference type="Proteomes" id="UP000283077">
    <property type="component" value="Unassembled WGS sequence"/>
</dbReference>
<keyword evidence="12" id="KW-1185">Reference proteome</keyword>
<keyword evidence="7" id="KW-0175">Coiled coil</keyword>
<evidence type="ECO:0000256" key="6">
    <source>
        <dbReference type="ARBA" id="ARBA00022777"/>
    </source>
</evidence>
<keyword evidence="4" id="KW-0597">Phosphoprotein</keyword>
<dbReference type="OrthoDB" id="2521613at2"/>
<comment type="caution">
    <text evidence="11">The sequence shown here is derived from an EMBL/GenBank/DDBJ whole genome shotgun (WGS) entry which is preliminary data.</text>
</comment>
<evidence type="ECO:0000256" key="7">
    <source>
        <dbReference type="SAM" id="Coils"/>
    </source>
</evidence>
<dbReference type="Gene3D" id="1.10.287.130">
    <property type="match status" value="1"/>
</dbReference>
<evidence type="ECO:0000256" key="3">
    <source>
        <dbReference type="ARBA" id="ARBA00012438"/>
    </source>
</evidence>
<feature type="domain" description="Histidine kinase" evidence="9">
    <location>
        <begin position="306"/>
        <end position="537"/>
    </location>
</feature>
<keyword evidence="8" id="KW-0812">Transmembrane</keyword>
<keyword evidence="8" id="KW-1133">Transmembrane helix</keyword>
<dbReference type="SUPFAM" id="SSF47384">
    <property type="entry name" value="Homodimeric domain of signal transducing histidine kinase"/>
    <property type="match status" value="1"/>
</dbReference>
<dbReference type="EC" id="2.7.13.3" evidence="3"/>
<keyword evidence="5" id="KW-0808">Transferase</keyword>
<dbReference type="SMART" id="SM00304">
    <property type="entry name" value="HAMP"/>
    <property type="match status" value="1"/>
</dbReference>
<dbReference type="Gene3D" id="6.10.340.10">
    <property type="match status" value="1"/>
</dbReference>
<dbReference type="PANTHER" id="PTHR43065:SF47">
    <property type="match status" value="1"/>
</dbReference>
<feature type="coiled-coil region" evidence="7">
    <location>
        <begin position="231"/>
        <end position="265"/>
    </location>
</feature>
<evidence type="ECO:0000256" key="5">
    <source>
        <dbReference type="ARBA" id="ARBA00022679"/>
    </source>
</evidence>
<dbReference type="InterPro" id="IPR003661">
    <property type="entry name" value="HisK_dim/P_dom"/>
</dbReference>
<evidence type="ECO:0000313" key="12">
    <source>
        <dbReference type="Proteomes" id="UP000283077"/>
    </source>
</evidence>
<sequence>MKPLLRTTSIKGALSWVVMLICSITLFASLTISSLQDINFQKKKLVDQLHAYANIVAFNSKASILYDDAEMEDGRLKSFAAVDILHNIHIYKLTAETNQLSFFSSYNRRDVGPHPSQFDKVDELLEPHFDGDVIEIAKAVDFEGKIIGYIYLRASLDELNKYMQNRILYDLLIAIIALIGAFFVSVRLQRRFTKPIETLLSVVQKVTKEKSYSVRAPAADIEELHMLGRAINNMLDRIEQQFNKVQQAELEIRQLNQGLEQKISERTLALKSSNQDLLNTLETLHQYQNQIVETEKMASLGQMVAGVAHEVNTPIGLGVTASTLMQDKLADIQTAFDEKKLTSSQLAKFMAESKENLGIIYRNLERAASLIRSFKQVAVDQSNENRRQFNMLQLMNEVLLSLRPNLKKTQHQVELQCDPTLEIDSKPGPVNQILINLIMNSLIHAFEQTDHGTIKIKVHVAHSRCFVHYSDNGGGVPEHIKKRIFDPFVTTKRGEGGSGLGMHLVYNLVTQALNGKITLESSLGHGVDIMFDFPVVIKASAEQTM</sequence>
<reference evidence="11 12" key="1">
    <citation type="submission" date="2019-01" db="EMBL/GenBank/DDBJ databases">
        <authorList>
            <person name="Chen W.-M."/>
        </authorList>
    </citation>
    <scope>NUCLEOTIDE SEQUENCE [LARGE SCALE GENOMIC DNA]</scope>
    <source>
        <strain evidence="11 12">KYPC3</strain>
    </source>
</reference>
<proteinExistence type="predicted"/>
<organism evidence="11 12">
    <name type="scientific">Rheinheimera riviphila</name>
    <dbReference type="NCBI Taxonomy" id="1834037"/>
    <lineage>
        <taxon>Bacteria</taxon>
        <taxon>Pseudomonadati</taxon>
        <taxon>Pseudomonadota</taxon>
        <taxon>Gammaproteobacteria</taxon>
        <taxon>Chromatiales</taxon>
        <taxon>Chromatiaceae</taxon>
        <taxon>Rheinheimera</taxon>
    </lineage>
</organism>
<dbReference type="EMBL" id="SACS01000014">
    <property type="protein sequence ID" value="RVU35533.1"/>
    <property type="molecule type" value="Genomic_DNA"/>
</dbReference>
<dbReference type="GO" id="GO:0016020">
    <property type="term" value="C:membrane"/>
    <property type="evidence" value="ECO:0007669"/>
    <property type="project" value="UniProtKB-SubCell"/>
</dbReference>
<dbReference type="InterPro" id="IPR036097">
    <property type="entry name" value="HisK_dim/P_sf"/>
</dbReference>
<dbReference type="SMART" id="SM00387">
    <property type="entry name" value="HATPase_c"/>
    <property type="match status" value="1"/>
</dbReference>
<dbReference type="SUPFAM" id="SSF55874">
    <property type="entry name" value="ATPase domain of HSP90 chaperone/DNA topoisomerase II/histidine kinase"/>
    <property type="match status" value="1"/>
</dbReference>
<dbReference type="SMART" id="SM00388">
    <property type="entry name" value="HisKA"/>
    <property type="match status" value="1"/>
</dbReference>
<dbReference type="InterPro" id="IPR003660">
    <property type="entry name" value="HAMP_dom"/>
</dbReference>
<evidence type="ECO:0000259" key="9">
    <source>
        <dbReference type="PROSITE" id="PS50109"/>
    </source>
</evidence>
<keyword evidence="6" id="KW-0418">Kinase</keyword>
<evidence type="ECO:0000259" key="10">
    <source>
        <dbReference type="PROSITE" id="PS50885"/>
    </source>
</evidence>
<dbReference type="PROSITE" id="PS50109">
    <property type="entry name" value="HIS_KIN"/>
    <property type="match status" value="1"/>
</dbReference>
<accession>A0A437QLZ4</accession>
<evidence type="ECO:0000313" key="11">
    <source>
        <dbReference type="EMBL" id="RVU35533.1"/>
    </source>
</evidence>
<dbReference type="PROSITE" id="PS50885">
    <property type="entry name" value="HAMP"/>
    <property type="match status" value="1"/>
</dbReference>
<feature type="transmembrane region" description="Helical" evidence="8">
    <location>
        <begin position="167"/>
        <end position="186"/>
    </location>
</feature>
<name>A0A437QLZ4_9GAMM</name>
<dbReference type="CDD" id="cd00082">
    <property type="entry name" value="HisKA"/>
    <property type="match status" value="1"/>
</dbReference>
<dbReference type="Pfam" id="PF02518">
    <property type="entry name" value="HATPase_c"/>
    <property type="match status" value="1"/>
</dbReference>
<feature type="domain" description="HAMP" evidence="10">
    <location>
        <begin position="190"/>
        <end position="243"/>
    </location>
</feature>
<dbReference type="AlphaFoldDB" id="A0A437QLZ4"/>
<dbReference type="InterPro" id="IPR036890">
    <property type="entry name" value="HATPase_C_sf"/>
</dbReference>
<dbReference type="Gene3D" id="3.30.565.10">
    <property type="entry name" value="Histidine kinase-like ATPase, C-terminal domain"/>
    <property type="match status" value="1"/>
</dbReference>
<feature type="transmembrane region" description="Helical" evidence="8">
    <location>
        <begin position="13"/>
        <end position="35"/>
    </location>
</feature>
<gene>
    <name evidence="11" type="ORF">EOE67_13115</name>
</gene>
<dbReference type="InterPro" id="IPR003594">
    <property type="entry name" value="HATPase_dom"/>
</dbReference>